<evidence type="ECO:0000256" key="1">
    <source>
        <dbReference type="SAM" id="MobiDB-lite"/>
    </source>
</evidence>
<name>A0A6I8TAV8_AEDAE</name>
<reference evidence="2 3" key="1">
    <citation type="submission" date="2017-06" db="EMBL/GenBank/DDBJ databases">
        <title>Aedes aegypti genome working group (AGWG) sequencing and assembly.</title>
        <authorList>
            <consortium name="Aedes aegypti Genome Working Group (AGWG)"/>
            <person name="Matthews B.J."/>
        </authorList>
    </citation>
    <scope>NUCLEOTIDE SEQUENCE [LARGE SCALE GENOMIC DNA]</scope>
    <source>
        <strain evidence="2 3">LVP_AGWG</strain>
    </source>
</reference>
<protein>
    <submittedName>
        <fullName evidence="2">Uncharacterized protein</fullName>
    </submittedName>
</protein>
<feature type="compositionally biased region" description="Basic residues" evidence="1">
    <location>
        <begin position="125"/>
        <end position="139"/>
    </location>
</feature>
<evidence type="ECO:0000313" key="2">
    <source>
        <dbReference type="EnsemblMetazoa" id="AAEL005186-PB"/>
    </source>
</evidence>
<accession>A0A6I8TAV8</accession>
<sequence length="202" mass="22567">MSDNEMKPTMKRKPSGILKSDIPKNRKPSGLSIDVKTQKALDHEQISPPSSVSPQLSVTWATHVQASNNEGEEIDKESFVDDIFFSAEKALEMKPTERNASSIEIHDTEDEDYSASLNAIIKRKASIKKKRGSRRHRRTSSPISQIMGSSSGDRRRSSVYTTSSGEISPRSKSRFEVTIAQRANRRETKNVQNSDNSTLSTK</sequence>
<dbReference type="Proteomes" id="UP000008820">
    <property type="component" value="Chromosome 2"/>
</dbReference>
<proteinExistence type="predicted"/>
<dbReference type="OrthoDB" id="5831905at2759"/>
<feature type="compositionally biased region" description="Polar residues" evidence="1">
    <location>
        <begin position="190"/>
        <end position="202"/>
    </location>
</feature>
<dbReference type="EnsemblMetazoa" id="AAEL005186-RB">
    <property type="protein sequence ID" value="AAEL005186-PB"/>
    <property type="gene ID" value="AAEL005186"/>
</dbReference>
<dbReference type="InParanoid" id="A0A6I8TAV8"/>
<organism evidence="2 3">
    <name type="scientific">Aedes aegypti</name>
    <name type="common">Yellowfever mosquito</name>
    <name type="synonym">Culex aegypti</name>
    <dbReference type="NCBI Taxonomy" id="7159"/>
    <lineage>
        <taxon>Eukaryota</taxon>
        <taxon>Metazoa</taxon>
        <taxon>Ecdysozoa</taxon>
        <taxon>Arthropoda</taxon>
        <taxon>Hexapoda</taxon>
        <taxon>Insecta</taxon>
        <taxon>Pterygota</taxon>
        <taxon>Neoptera</taxon>
        <taxon>Endopterygota</taxon>
        <taxon>Diptera</taxon>
        <taxon>Nematocera</taxon>
        <taxon>Culicoidea</taxon>
        <taxon>Culicidae</taxon>
        <taxon>Culicinae</taxon>
        <taxon>Aedini</taxon>
        <taxon>Aedes</taxon>
        <taxon>Stegomyia</taxon>
    </lineage>
</organism>
<evidence type="ECO:0000313" key="3">
    <source>
        <dbReference type="Proteomes" id="UP000008820"/>
    </source>
</evidence>
<gene>
    <name evidence="2" type="primary">5566135</name>
</gene>
<feature type="compositionally biased region" description="Low complexity" evidence="1">
    <location>
        <begin position="140"/>
        <end position="151"/>
    </location>
</feature>
<feature type="region of interest" description="Disordered" evidence="1">
    <location>
        <begin position="125"/>
        <end position="202"/>
    </location>
</feature>
<feature type="region of interest" description="Disordered" evidence="1">
    <location>
        <begin position="1"/>
        <end position="33"/>
    </location>
</feature>
<dbReference type="AlphaFoldDB" id="A0A6I8TAV8"/>
<reference evidence="2" key="2">
    <citation type="submission" date="2020-05" db="UniProtKB">
        <authorList>
            <consortium name="EnsemblMetazoa"/>
        </authorList>
    </citation>
    <scope>IDENTIFICATION</scope>
    <source>
        <strain evidence="2">LVP_AGWG</strain>
    </source>
</reference>
<keyword evidence="3" id="KW-1185">Reference proteome</keyword>